<protein>
    <submittedName>
        <fullName evidence="2">Uncharacterized protein</fullName>
    </submittedName>
</protein>
<evidence type="ECO:0000313" key="3">
    <source>
        <dbReference type="Proteomes" id="UP001634393"/>
    </source>
</evidence>
<dbReference type="Gene3D" id="2.30.240.10">
    <property type="entry name" value="At5g01610-like"/>
    <property type="match status" value="1"/>
</dbReference>
<keyword evidence="1" id="KW-0732">Signal</keyword>
<dbReference type="InterPro" id="IPR036758">
    <property type="entry name" value="At5g01610-like"/>
</dbReference>
<dbReference type="PANTHER" id="PTHR31676:SF197">
    <property type="entry name" value="DUF538 DOMAIN-CONTAINING PROTEIN"/>
    <property type="match status" value="1"/>
</dbReference>
<dbReference type="EMBL" id="JBJXBP010000003">
    <property type="protein sequence ID" value="KAL3838536.1"/>
    <property type="molecule type" value="Genomic_DNA"/>
</dbReference>
<name>A0ABD3TN77_9LAMI</name>
<dbReference type="PANTHER" id="PTHR31676">
    <property type="entry name" value="T31J12.3 PROTEIN-RELATED"/>
    <property type="match status" value="1"/>
</dbReference>
<dbReference type="AlphaFoldDB" id="A0ABD3TN77"/>
<evidence type="ECO:0000256" key="1">
    <source>
        <dbReference type="SAM" id="SignalP"/>
    </source>
</evidence>
<feature type="chain" id="PRO_5044888066" evidence="1">
    <location>
        <begin position="22"/>
        <end position="202"/>
    </location>
</feature>
<evidence type="ECO:0000313" key="2">
    <source>
        <dbReference type="EMBL" id="KAL3838536.1"/>
    </source>
</evidence>
<accession>A0ABD3TN77</accession>
<dbReference type="Proteomes" id="UP001634393">
    <property type="component" value="Unassembled WGS sequence"/>
</dbReference>
<dbReference type="Pfam" id="PF04398">
    <property type="entry name" value="DUF538"/>
    <property type="match status" value="1"/>
</dbReference>
<dbReference type="SUPFAM" id="SSF141562">
    <property type="entry name" value="At5g01610-like"/>
    <property type="match status" value="1"/>
</dbReference>
<dbReference type="FunFam" id="2.30.240.10:FF:000002">
    <property type="entry name" value="Uncharacterized protein At3g07460"/>
    <property type="match status" value="1"/>
</dbReference>
<keyword evidence="3" id="KW-1185">Reference proteome</keyword>
<sequence>MAPCKYKISFLIILTLTVASAEQISPPVDSHSSRSATSFYDVLKSNGLPIGLFPKGISNFTIDRASGRFELHLLSPSPCDTKFETRVRYEWNITGSVNYGKIANLSGVATQELFLWLPVKNIQVDIPSSGLIYFDVGVISKQFSLSFFETPRDCNAMAKVDSGESYDVVLLDNLGRIVEDRSRNYVRNLDKSFKDEELRAVS</sequence>
<comment type="caution">
    <text evidence="2">The sequence shown here is derived from an EMBL/GenBank/DDBJ whole genome shotgun (WGS) entry which is preliminary data.</text>
</comment>
<gene>
    <name evidence="2" type="ORF">ACJIZ3_023127</name>
</gene>
<reference evidence="2 3" key="1">
    <citation type="submission" date="2024-12" db="EMBL/GenBank/DDBJ databases">
        <title>The unique morphological basis and parallel evolutionary history of personate flowers in Penstemon.</title>
        <authorList>
            <person name="Depatie T.H."/>
            <person name="Wessinger C.A."/>
        </authorList>
    </citation>
    <scope>NUCLEOTIDE SEQUENCE [LARGE SCALE GENOMIC DNA]</scope>
    <source>
        <strain evidence="2">WTNN_2</strain>
        <tissue evidence="2">Leaf</tissue>
    </source>
</reference>
<organism evidence="2 3">
    <name type="scientific">Penstemon smallii</name>
    <dbReference type="NCBI Taxonomy" id="265156"/>
    <lineage>
        <taxon>Eukaryota</taxon>
        <taxon>Viridiplantae</taxon>
        <taxon>Streptophyta</taxon>
        <taxon>Embryophyta</taxon>
        <taxon>Tracheophyta</taxon>
        <taxon>Spermatophyta</taxon>
        <taxon>Magnoliopsida</taxon>
        <taxon>eudicotyledons</taxon>
        <taxon>Gunneridae</taxon>
        <taxon>Pentapetalae</taxon>
        <taxon>asterids</taxon>
        <taxon>lamiids</taxon>
        <taxon>Lamiales</taxon>
        <taxon>Plantaginaceae</taxon>
        <taxon>Cheloneae</taxon>
        <taxon>Penstemon</taxon>
    </lineage>
</organism>
<dbReference type="InterPro" id="IPR007493">
    <property type="entry name" value="DUF538"/>
</dbReference>
<feature type="signal peptide" evidence="1">
    <location>
        <begin position="1"/>
        <end position="21"/>
    </location>
</feature>
<proteinExistence type="predicted"/>